<name>A0ACC2VE75_9TREE</name>
<comment type="caution">
    <text evidence="1">The sequence shown here is derived from an EMBL/GenBank/DDBJ whole genome shotgun (WGS) entry which is preliminary data.</text>
</comment>
<evidence type="ECO:0000313" key="2">
    <source>
        <dbReference type="Proteomes" id="UP001241377"/>
    </source>
</evidence>
<dbReference type="EMBL" id="JASBWR010000090">
    <property type="protein sequence ID" value="KAJ9096911.1"/>
    <property type="molecule type" value="Genomic_DNA"/>
</dbReference>
<reference evidence="1" key="1">
    <citation type="submission" date="2023-04" db="EMBL/GenBank/DDBJ databases">
        <title>Draft Genome sequencing of Naganishia species isolated from polar environments using Oxford Nanopore Technology.</title>
        <authorList>
            <person name="Leo P."/>
            <person name="Venkateswaran K."/>
        </authorList>
    </citation>
    <scope>NUCLEOTIDE SEQUENCE</scope>
    <source>
        <strain evidence="1">MNA-CCFEE 5261</strain>
    </source>
</reference>
<dbReference type="Proteomes" id="UP001241377">
    <property type="component" value="Unassembled WGS sequence"/>
</dbReference>
<evidence type="ECO:0000313" key="1">
    <source>
        <dbReference type="EMBL" id="KAJ9096911.1"/>
    </source>
</evidence>
<organism evidence="1 2">
    <name type="scientific">Naganishia cerealis</name>
    <dbReference type="NCBI Taxonomy" id="610337"/>
    <lineage>
        <taxon>Eukaryota</taxon>
        <taxon>Fungi</taxon>
        <taxon>Dikarya</taxon>
        <taxon>Basidiomycota</taxon>
        <taxon>Agaricomycotina</taxon>
        <taxon>Tremellomycetes</taxon>
        <taxon>Filobasidiales</taxon>
        <taxon>Filobasidiaceae</taxon>
        <taxon>Naganishia</taxon>
    </lineage>
</organism>
<keyword evidence="2" id="KW-1185">Reference proteome</keyword>
<sequence>MYMKWAIGAAAIAGVALADSSNNSTLTTATPSVGKSCSFKDFTATKSADVQSVAACATAVGDITIEGDSFGTIELTGLEQLYGSLQVNNATQATSLNAPTLQLVSGQLALSGNTILSTLNLAQLTTVGTLHFNALPALEKTGLSAGITSADEVIISDTGLTSLDGINVFKLQTFDVNNNKDIETIDSGLQSVTELLSIAYNSEKVDVALDELTSANTVSFQSINSLSVANLTKIGDSLSFDSNSLDKIEFKQLSSIGKSLTIQKNDNLEEIDFPKLKSIGGALVIQLNDELKSFDGLPKLETIGGSVNLKGKFDNGTFESLQRVAGGFNLDSTGDLTCLEFNKLNKDGDIKGDKFVCKAADESSSSSSSKKGNSNGTATSDDSSSETSSSGGSGSSSSSSKKSDANSAGLNLASILAGFVALGATLF</sequence>
<protein>
    <submittedName>
        <fullName evidence="1">Uncharacterized protein</fullName>
    </submittedName>
</protein>
<accession>A0ACC2VE75</accession>
<proteinExistence type="predicted"/>
<gene>
    <name evidence="1" type="ORF">QFC19_007010</name>
</gene>